<dbReference type="Pfam" id="PF08577">
    <property type="entry name" value="PI31_Prot_C"/>
    <property type="match status" value="1"/>
</dbReference>
<evidence type="ECO:0000256" key="4">
    <source>
        <dbReference type="ARBA" id="ARBA00022481"/>
    </source>
</evidence>
<evidence type="ECO:0000313" key="15">
    <source>
        <dbReference type="Proteomes" id="UP000189580"/>
    </source>
</evidence>
<comment type="subcellular location">
    <subcellularLocation>
        <location evidence="2">Cytoplasm</location>
    </subcellularLocation>
    <subcellularLocation>
        <location evidence="1">Endoplasmic reticulum</location>
    </subcellularLocation>
</comment>
<keyword evidence="15" id="KW-1185">Reference proteome</keyword>
<evidence type="ECO:0000256" key="7">
    <source>
        <dbReference type="ARBA" id="ARBA00022824"/>
    </source>
</evidence>
<feature type="compositionally biased region" description="Polar residues" evidence="11">
    <location>
        <begin position="292"/>
        <end position="307"/>
    </location>
</feature>
<feature type="compositionally biased region" description="Polar residues" evidence="11">
    <location>
        <begin position="221"/>
        <end position="243"/>
    </location>
</feature>
<protein>
    <submittedName>
        <fullName evidence="14">Uncharacterized protein</fullName>
    </submittedName>
</protein>
<dbReference type="AlphaFoldDB" id="A0A167D7V1"/>
<evidence type="ECO:0000256" key="2">
    <source>
        <dbReference type="ARBA" id="ARBA00004496"/>
    </source>
</evidence>
<feature type="region of interest" description="Disordered" evidence="11">
    <location>
        <begin position="423"/>
        <end position="485"/>
    </location>
</feature>
<name>A0A167D7V1_9ASCO</name>
<evidence type="ECO:0000256" key="11">
    <source>
        <dbReference type="SAM" id="MobiDB-lite"/>
    </source>
</evidence>
<comment type="similarity">
    <text evidence="3">Belongs to the proteasome inhibitor PI31 family.</text>
</comment>
<keyword evidence="9" id="KW-0007">Acetylation</keyword>
<dbReference type="GO" id="GO:0004866">
    <property type="term" value="F:endopeptidase inhibitor activity"/>
    <property type="evidence" value="ECO:0007669"/>
    <property type="project" value="InterPro"/>
</dbReference>
<evidence type="ECO:0000256" key="5">
    <source>
        <dbReference type="ARBA" id="ARBA00022490"/>
    </source>
</evidence>
<dbReference type="EMBL" id="CP014501">
    <property type="protein sequence ID" value="ANB12589.1"/>
    <property type="molecule type" value="Genomic_DNA"/>
</dbReference>
<dbReference type="GO" id="GO:0005783">
    <property type="term" value="C:endoplasmic reticulum"/>
    <property type="evidence" value="ECO:0007669"/>
    <property type="project" value="UniProtKB-SubCell"/>
</dbReference>
<evidence type="ECO:0000256" key="3">
    <source>
        <dbReference type="ARBA" id="ARBA00006405"/>
    </source>
</evidence>
<comment type="function">
    <text evidence="10">Plays an important role in control of proteasome function. Inhibits the hydrolysis of protein and peptide substrates by the 20S proteasome. Also inhibits the activation of the proteasome by the proteasome regulatory proteins PA700 and PA28.</text>
</comment>
<sequence>MVACHVYKTVVNSLADEGDEEAALVELLRSPVDALAVEVHSTLVEFDEVSFVASPDITAANEGRVDSSESNKLPSNWNKGSPNFFGFRYRVEIGNGADDLIDLTITKLGNSVLLVSALSENSGRQVSVKLDIKSYVNLAVFSRPDGSEVIQDIYISETKTDLLGEKLLKEVIGPLIGTVGIEEKRASVGSIGSNDSRSNIRGTSISGTNSGIGTTSRGTNPENQNQSQKRLSTSSTTSISANDPTDVVNKLRQSLIEEEIKEESQSAAESTPSTPPPFDPIRAGAAEYESGPTAQGFDTPNTGSDTAQPPLIPTANDPTGTSGPGFGGTPIASRADEPPIQVDAPPGFEDEYEIKQSMKRRTSRHDIAQPGYPTPYIPIGGDDIFPPGGRNPPLAPFVGPGMNSPSIGSGDLHTPSLPGFPGGSNHQGMHPTFDHPIFQGRRGSRQPGTDDDIPDSLTRPPGARWDPTGPPGQGGGFGFGPNRFI</sequence>
<accession>A0A167D7V1</accession>
<evidence type="ECO:0000256" key="1">
    <source>
        <dbReference type="ARBA" id="ARBA00004240"/>
    </source>
</evidence>
<organism evidence="14 15">
    <name type="scientific">Sugiyamaella lignohabitans</name>
    <dbReference type="NCBI Taxonomy" id="796027"/>
    <lineage>
        <taxon>Eukaryota</taxon>
        <taxon>Fungi</taxon>
        <taxon>Dikarya</taxon>
        <taxon>Ascomycota</taxon>
        <taxon>Saccharomycotina</taxon>
        <taxon>Dipodascomycetes</taxon>
        <taxon>Dipodascales</taxon>
        <taxon>Trichomonascaceae</taxon>
        <taxon>Sugiyamaella</taxon>
    </lineage>
</organism>
<evidence type="ECO:0000259" key="12">
    <source>
        <dbReference type="Pfam" id="PF08577"/>
    </source>
</evidence>
<feature type="region of interest" description="Disordered" evidence="11">
    <location>
        <begin position="188"/>
        <end position="247"/>
    </location>
</feature>
<feature type="compositionally biased region" description="Polar residues" evidence="11">
    <location>
        <begin position="190"/>
        <end position="200"/>
    </location>
</feature>
<dbReference type="Pfam" id="PF11566">
    <property type="entry name" value="PI31_Prot_N"/>
    <property type="match status" value="1"/>
</dbReference>
<proteinExistence type="inferred from homology"/>
<dbReference type="GO" id="GO:0043161">
    <property type="term" value="P:proteasome-mediated ubiquitin-dependent protein catabolic process"/>
    <property type="evidence" value="ECO:0007669"/>
    <property type="project" value="InterPro"/>
</dbReference>
<dbReference type="InterPro" id="IPR021625">
    <property type="entry name" value="PI31_Prot_N"/>
</dbReference>
<dbReference type="Proteomes" id="UP000189580">
    <property type="component" value="Chromosome a"/>
</dbReference>
<dbReference type="GeneID" id="30037923"/>
<dbReference type="PANTHER" id="PTHR13266">
    <property type="entry name" value="PROTEASOME INHIBITOR"/>
    <property type="match status" value="1"/>
</dbReference>
<evidence type="ECO:0000256" key="10">
    <source>
        <dbReference type="ARBA" id="ARBA00024805"/>
    </source>
</evidence>
<keyword evidence="5" id="KW-0963">Cytoplasm</keyword>
<dbReference type="InterPro" id="IPR045128">
    <property type="entry name" value="PI31-like"/>
</dbReference>
<feature type="compositionally biased region" description="Low complexity" evidence="11">
    <location>
        <begin position="201"/>
        <end position="220"/>
    </location>
</feature>
<reference evidence="14 15" key="1">
    <citation type="submission" date="2016-02" db="EMBL/GenBank/DDBJ databases">
        <title>Complete genome sequence and transcriptome regulation of the pentose utilising yeast Sugiyamaella lignohabitans.</title>
        <authorList>
            <person name="Bellasio M."/>
            <person name="Peymann A."/>
            <person name="Valli M."/>
            <person name="Sipitzky M."/>
            <person name="Graf A."/>
            <person name="Sauer M."/>
            <person name="Marx H."/>
            <person name="Mattanovich D."/>
        </authorList>
    </citation>
    <scope>NUCLEOTIDE SEQUENCE [LARGE SCALE GENOMIC DNA]</scope>
    <source>
        <strain evidence="14 15">CBS 10342</strain>
    </source>
</reference>
<feature type="domain" description="PI31 proteasome regulator C-terminal" evidence="12">
    <location>
        <begin position="379"/>
        <end position="470"/>
    </location>
</feature>
<dbReference type="Gene3D" id="3.40.1000.30">
    <property type="match status" value="1"/>
</dbReference>
<dbReference type="GO" id="GO:0070628">
    <property type="term" value="F:proteasome binding"/>
    <property type="evidence" value="ECO:0007669"/>
    <property type="project" value="InterPro"/>
</dbReference>
<keyword evidence="6" id="KW-0597">Phosphoprotein</keyword>
<keyword evidence="4" id="KW-0488">Methylation</keyword>
<evidence type="ECO:0000259" key="13">
    <source>
        <dbReference type="Pfam" id="PF11566"/>
    </source>
</evidence>
<feature type="domain" description="PI31 proteasome regulator N-terminal" evidence="13">
    <location>
        <begin position="28"/>
        <end position="176"/>
    </location>
</feature>
<dbReference type="PANTHER" id="PTHR13266:SF1">
    <property type="entry name" value="PROTEASOME INHIBITOR PI31 SUBUNIT"/>
    <property type="match status" value="1"/>
</dbReference>
<evidence type="ECO:0000256" key="9">
    <source>
        <dbReference type="ARBA" id="ARBA00022990"/>
    </source>
</evidence>
<feature type="region of interest" description="Disordered" evidence="11">
    <location>
        <begin position="259"/>
        <end position="347"/>
    </location>
</feature>
<evidence type="ECO:0000256" key="8">
    <source>
        <dbReference type="ARBA" id="ARBA00022942"/>
    </source>
</evidence>
<dbReference type="GO" id="GO:0000502">
    <property type="term" value="C:proteasome complex"/>
    <property type="evidence" value="ECO:0007669"/>
    <property type="project" value="UniProtKB-KW"/>
</dbReference>
<keyword evidence="8" id="KW-0647">Proteasome</keyword>
<dbReference type="OrthoDB" id="68090at2759"/>
<dbReference type="KEGG" id="slb:AWJ20_846"/>
<keyword evidence="7" id="KW-0256">Endoplasmic reticulum</keyword>
<dbReference type="InterPro" id="IPR013886">
    <property type="entry name" value="PI31_Prot_C"/>
</dbReference>
<gene>
    <name evidence="14" type="ORF">AWJ20_846</name>
</gene>
<evidence type="ECO:0000313" key="14">
    <source>
        <dbReference type="EMBL" id="ANB12589.1"/>
    </source>
</evidence>
<evidence type="ECO:0000256" key="6">
    <source>
        <dbReference type="ARBA" id="ARBA00022553"/>
    </source>
</evidence>
<dbReference type="RefSeq" id="XP_018735066.1">
    <property type="nucleotide sequence ID" value="XM_018882815.1"/>
</dbReference>